<sequence length="135" mass="15850">MTLLLAGLTRDIALVYIDDIIVFSHSHKEHLRDLREVLGLVRQANLKLKLEKAQIALREVEYLGYSVSFRGIRPSRKNVKKILEWESPKDRKELHSFLYLCSYYRHFVTGFARLTHPLHKLLKPADKEGRPLPFQ</sequence>
<dbReference type="AlphaFoldDB" id="A0A0G4FFF7"/>
<dbReference type="InterPro" id="IPR043128">
    <property type="entry name" value="Rev_trsase/Diguanyl_cyclase"/>
</dbReference>
<accession>A0A0G4FFF7</accession>
<dbReference type="InterPro" id="IPR043502">
    <property type="entry name" value="DNA/RNA_pol_sf"/>
</dbReference>
<feature type="domain" description="Reverse transcriptase" evidence="1">
    <location>
        <begin position="1"/>
        <end position="67"/>
    </location>
</feature>
<dbReference type="VEuPathDB" id="CryptoDB:Cvel_16701"/>
<organism evidence="2">
    <name type="scientific">Chromera velia CCMP2878</name>
    <dbReference type="NCBI Taxonomy" id="1169474"/>
    <lineage>
        <taxon>Eukaryota</taxon>
        <taxon>Sar</taxon>
        <taxon>Alveolata</taxon>
        <taxon>Colpodellida</taxon>
        <taxon>Chromeraceae</taxon>
        <taxon>Chromera</taxon>
    </lineage>
</organism>
<evidence type="ECO:0000313" key="2">
    <source>
        <dbReference type="EMBL" id="CEM11897.1"/>
    </source>
</evidence>
<protein>
    <recommendedName>
        <fullName evidence="1">Reverse transcriptase domain-containing protein</fullName>
    </recommendedName>
</protein>
<dbReference type="EMBL" id="CDMZ01000327">
    <property type="protein sequence ID" value="CEM11897.1"/>
    <property type="molecule type" value="Genomic_DNA"/>
</dbReference>
<proteinExistence type="predicted"/>
<dbReference type="InterPro" id="IPR051320">
    <property type="entry name" value="Viral_Replic_Matur_Polypro"/>
</dbReference>
<name>A0A0G4FFF7_9ALVE</name>
<dbReference type="PROSITE" id="PS50878">
    <property type="entry name" value="RT_POL"/>
    <property type="match status" value="1"/>
</dbReference>
<dbReference type="InterPro" id="IPR000477">
    <property type="entry name" value="RT_dom"/>
</dbReference>
<dbReference type="SUPFAM" id="SSF56672">
    <property type="entry name" value="DNA/RNA polymerases"/>
    <property type="match status" value="1"/>
</dbReference>
<dbReference type="Pfam" id="PF00078">
    <property type="entry name" value="RVT_1"/>
    <property type="match status" value="1"/>
</dbReference>
<dbReference type="PANTHER" id="PTHR33064">
    <property type="entry name" value="POL PROTEIN"/>
    <property type="match status" value="1"/>
</dbReference>
<reference evidence="2" key="1">
    <citation type="submission" date="2014-11" db="EMBL/GenBank/DDBJ databases">
        <authorList>
            <person name="Otto D Thomas"/>
            <person name="Naeem Raeece"/>
        </authorList>
    </citation>
    <scope>NUCLEOTIDE SEQUENCE</scope>
</reference>
<gene>
    <name evidence="2" type="ORF">Cvel_16701</name>
</gene>
<evidence type="ECO:0000259" key="1">
    <source>
        <dbReference type="PROSITE" id="PS50878"/>
    </source>
</evidence>
<dbReference type="PANTHER" id="PTHR33064:SF37">
    <property type="entry name" value="RIBONUCLEASE H"/>
    <property type="match status" value="1"/>
</dbReference>
<dbReference type="PhylomeDB" id="A0A0G4FFF7"/>
<dbReference type="Gene3D" id="3.30.70.270">
    <property type="match status" value="2"/>
</dbReference>